<dbReference type="PROSITE" id="PS00287">
    <property type="entry name" value="CYSTATIN"/>
    <property type="match status" value="1"/>
</dbReference>
<keyword evidence="2" id="KW-1185">Reference proteome</keyword>
<proteinExistence type="predicted"/>
<protein>
    <recommendedName>
        <fullName evidence="3">Cystatin domain-containing protein</fullName>
    </recommendedName>
</protein>
<dbReference type="Gene3D" id="3.10.450.10">
    <property type="match status" value="1"/>
</dbReference>
<dbReference type="InterPro" id="IPR018073">
    <property type="entry name" value="Prot_inh_cystat_CS"/>
</dbReference>
<dbReference type="OrthoDB" id="2429551at2759"/>
<accession>A0A8B6CTG6</accession>
<gene>
    <name evidence="1" type="ORF">MGAL_10B087041</name>
</gene>
<evidence type="ECO:0008006" key="3">
    <source>
        <dbReference type="Google" id="ProtNLM"/>
    </source>
</evidence>
<organism evidence="1 2">
    <name type="scientific">Mytilus galloprovincialis</name>
    <name type="common">Mediterranean mussel</name>
    <dbReference type="NCBI Taxonomy" id="29158"/>
    <lineage>
        <taxon>Eukaryota</taxon>
        <taxon>Metazoa</taxon>
        <taxon>Spiralia</taxon>
        <taxon>Lophotrochozoa</taxon>
        <taxon>Mollusca</taxon>
        <taxon>Bivalvia</taxon>
        <taxon>Autobranchia</taxon>
        <taxon>Pteriomorphia</taxon>
        <taxon>Mytilida</taxon>
        <taxon>Mytiloidea</taxon>
        <taxon>Mytilidae</taxon>
        <taxon>Mytilinae</taxon>
        <taxon>Mytilus</taxon>
    </lineage>
</organism>
<evidence type="ECO:0000313" key="1">
    <source>
        <dbReference type="EMBL" id="VDI09082.1"/>
    </source>
</evidence>
<dbReference type="AlphaFoldDB" id="A0A8B6CTG6"/>
<dbReference type="InterPro" id="IPR046350">
    <property type="entry name" value="Cystatin_sf"/>
</dbReference>
<sequence length="73" mass="8337">MISFVRAAMNDHVLHVTSLTYRSQLVAGMNYVVKVRIQSSETQYYLLRIFQPLPGQGQLELVKCKVTQPIPTE</sequence>
<evidence type="ECO:0000313" key="2">
    <source>
        <dbReference type="Proteomes" id="UP000596742"/>
    </source>
</evidence>
<name>A0A8B6CTG6_MYTGA</name>
<reference evidence="1" key="1">
    <citation type="submission" date="2018-11" db="EMBL/GenBank/DDBJ databases">
        <authorList>
            <person name="Alioto T."/>
            <person name="Alioto T."/>
        </authorList>
    </citation>
    <scope>NUCLEOTIDE SEQUENCE</scope>
</reference>
<dbReference type="SUPFAM" id="SSF54403">
    <property type="entry name" value="Cystatin/monellin"/>
    <property type="match status" value="1"/>
</dbReference>
<dbReference type="EMBL" id="UYJE01002254">
    <property type="protein sequence ID" value="VDI09082.1"/>
    <property type="molecule type" value="Genomic_DNA"/>
</dbReference>
<dbReference type="Proteomes" id="UP000596742">
    <property type="component" value="Unassembled WGS sequence"/>
</dbReference>
<comment type="caution">
    <text evidence="1">The sequence shown here is derived from an EMBL/GenBank/DDBJ whole genome shotgun (WGS) entry which is preliminary data.</text>
</comment>